<organism evidence="12 13">
    <name type="scientific">Photinus pyralis</name>
    <name type="common">Common eastern firefly</name>
    <name type="synonym">Lampyris pyralis</name>
    <dbReference type="NCBI Taxonomy" id="7054"/>
    <lineage>
        <taxon>Eukaryota</taxon>
        <taxon>Metazoa</taxon>
        <taxon>Ecdysozoa</taxon>
        <taxon>Arthropoda</taxon>
        <taxon>Hexapoda</taxon>
        <taxon>Insecta</taxon>
        <taxon>Pterygota</taxon>
        <taxon>Neoptera</taxon>
        <taxon>Endopterygota</taxon>
        <taxon>Coleoptera</taxon>
        <taxon>Polyphaga</taxon>
        <taxon>Elateriformia</taxon>
        <taxon>Elateroidea</taxon>
        <taxon>Lampyridae</taxon>
        <taxon>Lampyrinae</taxon>
        <taxon>Photinus</taxon>
    </lineage>
</organism>
<feature type="transmembrane region" description="Helical" evidence="9">
    <location>
        <begin position="23"/>
        <end position="47"/>
    </location>
</feature>
<keyword evidence="7" id="KW-0862">Zinc</keyword>
<evidence type="ECO:0000313" key="12">
    <source>
        <dbReference type="EMBL" id="KAB0797751.1"/>
    </source>
</evidence>
<gene>
    <name evidence="12" type="ORF">PPYR_08744</name>
</gene>
<comment type="subcellular location">
    <subcellularLocation>
        <location evidence="2">Cell membrane</location>
        <topology evidence="2">Single-pass type II membrane protein</topology>
    </subcellularLocation>
</comment>
<evidence type="ECO:0000256" key="4">
    <source>
        <dbReference type="ARBA" id="ARBA00022670"/>
    </source>
</evidence>
<sequence>MVPTRVEYRPTSWWKRRTTTERWLALVSTIAVLIAVALVVVLVTSILTRIKSTGNLPVRTNRASTHDSNNVCMTAGCNRTAADVLSNMDPNIDPCDDFYKFACGNFIKRTKIPDDKSFVTSFNLLSDLLQVQLRTMIGEPVEPEEPGPFVQLKRLYSSCMNTTAIELDGLTTMKAVLQDLGGWPVIEGQWDQSKFEWTKSVYKFRKTGYSIDFFLKFSVSIDYKNSTLRVIQIDQAELLLAKEYFSKGLEDGLVRAYYDYMVDIAVMFGANREIAKSELKDSLDFEIQLSNISLSPEDRRNYSLLYNPMSVHDLQVKFPSIPWLEYLNSAMNIPSIPIKSSDVIIVSVPGYISKLEKLLSSTPKRIQANYVMWGAVYSSVTHLTDQLRQRQLQYTKLLNGRTELGPRWKECTDIVSNSLSVAVGALYIRKYFPKDAKQKAKEIASDIKEEFINILKEIDWMDNATRGYALEKAAAVTAHVAYPDELLSDKKLERVFEGLDLSSDKFLKVMLSLTLFGIDSAYKKFTEPVKKQDWMVIGRPAVVNAYYSTPHNSIQVPAGILQGVFFSNDRPQYMNYGGIGFAIGHEITHGFDDQGRQFDKDGNLVDWWAPSTKAAFMKKAQCIIDQYTNYTVPEVGLHVNGINTQGENIADNGGVKEAYLTYASWVKRHGSEPRLPGLDYTPEQMFWISTANVWCSLHRPEALKMRISTAFHAPDNFRVEGPLSNSPQFSKDFNCPINSKMNPIHKCSVW</sequence>
<dbReference type="GO" id="GO:0005886">
    <property type="term" value="C:plasma membrane"/>
    <property type="evidence" value="ECO:0007669"/>
    <property type="project" value="UniProtKB-SubCell"/>
</dbReference>
<dbReference type="InterPro" id="IPR042089">
    <property type="entry name" value="Peptidase_M13_dom_2"/>
</dbReference>
<dbReference type="InterPro" id="IPR024079">
    <property type="entry name" value="MetalloPept_cat_dom_sf"/>
</dbReference>
<evidence type="ECO:0000313" key="13">
    <source>
        <dbReference type="Proteomes" id="UP000327044"/>
    </source>
</evidence>
<evidence type="ECO:0000256" key="5">
    <source>
        <dbReference type="ARBA" id="ARBA00022723"/>
    </source>
</evidence>
<comment type="similarity">
    <text evidence="3">Belongs to the peptidase M13 family.</text>
</comment>
<dbReference type="Proteomes" id="UP000327044">
    <property type="component" value="Unassembled WGS sequence"/>
</dbReference>
<keyword evidence="5" id="KW-0479">Metal-binding</keyword>
<dbReference type="GO" id="GO:0004222">
    <property type="term" value="F:metalloendopeptidase activity"/>
    <property type="evidence" value="ECO:0007669"/>
    <property type="project" value="InterPro"/>
</dbReference>
<dbReference type="Gene3D" id="3.40.390.10">
    <property type="entry name" value="Collagenase (Catalytic Domain)"/>
    <property type="match status" value="1"/>
</dbReference>
<dbReference type="Pfam" id="PF01431">
    <property type="entry name" value="Peptidase_M13"/>
    <property type="match status" value="1"/>
</dbReference>
<comment type="caution">
    <text evidence="12">The sequence shown here is derived from an EMBL/GenBank/DDBJ whole genome shotgun (WGS) entry which is preliminary data.</text>
</comment>
<comment type="cofactor">
    <cofactor evidence="1">
        <name>Zn(2+)</name>
        <dbReference type="ChEBI" id="CHEBI:29105"/>
    </cofactor>
</comment>
<keyword evidence="9" id="KW-1133">Transmembrane helix</keyword>
<evidence type="ECO:0000259" key="11">
    <source>
        <dbReference type="Pfam" id="PF05649"/>
    </source>
</evidence>
<keyword evidence="13" id="KW-1185">Reference proteome</keyword>
<evidence type="ECO:0000256" key="7">
    <source>
        <dbReference type="ARBA" id="ARBA00022833"/>
    </source>
</evidence>
<evidence type="ECO:0000256" key="8">
    <source>
        <dbReference type="ARBA" id="ARBA00023049"/>
    </source>
</evidence>
<keyword evidence="9" id="KW-0472">Membrane</keyword>
<evidence type="ECO:0000256" key="2">
    <source>
        <dbReference type="ARBA" id="ARBA00004401"/>
    </source>
</evidence>
<accession>A0A5N4AKB6</accession>
<dbReference type="PANTHER" id="PTHR11733">
    <property type="entry name" value="ZINC METALLOPROTEASE FAMILY M13 NEPRILYSIN-RELATED"/>
    <property type="match status" value="1"/>
</dbReference>
<keyword evidence="9" id="KW-0812">Transmembrane</keyword>
<reference evidence="12 13" key="1">
    <citation type="journal article" date="2018" name="Elife">
        <title>Firefly genomes illuminate parallel origins of bioluminescence in beetles.</title>
        <authorList>
            <person name="Fallon T.R."/>
            <person name="Lower S.E."/>
            <person name="Chang C.H."/>
            <person name="Bessho-Uehara M."/>
            <person name="Martin G.J."/>
            <person name="Bewick A.J."/>
            <person name="Behringer M."/>
            <person name="Debat H.J."/>
            <person name="Wong I."/>
            <person name="Day J.C."/>
            <person name="Suvorov A."/>
            <person name="Silva C.J."/>
            <person name="Stanger-Hall K.F."/>
            <person name="Hall D.W."/>
            <person name="Schmitz R.J."/>
            <person name="Nelson D.R."/>
            <person name="Lewis S.M."/>
            <person name="Shigenobu S."/>
            <person name="Bybee S.M."/>
            <person name="Larracuente A.M."/>
            <person name="Oba Y."/>
            <person name="Weng J.K."/>
        </authorList>
    </citation>
    <scope>NUCLEOTIDE SEQUENCE [LARGE SCALE GENOMIC DNA]</scope>
    <source>
        <strain evidence="12">1611_PpyrPB1</strain>
        <tissue evidence="12">Whole body</tissue>
    </source>
</reference>
<dbReference type="InterPro" id="IPR000718">
    <property type="entry name" value="Peptidase_M13"/>
</dbReference>
<evidence type="ECO:0008006" key="14">
    <source>
        <dbReference type="Google" id="ProtNLM"/>
    </source>
</evidence>
<evidence type="ECO:0000256" key="6">
    <source>
        <dbReference type="ARBA" id="ARBA00022801"/>
    </source>
</evidence>
<feature type="domain" description="Peptidase M13 C-terminal" evidence="10">
    <location>
        <begin position="544"/>
        <end position="749"/>
    </location>
</feature>
<evidence type="ECO:0000256" key="3">
    <source>
        <dbReference type="ARBA" id="ARBA00007357"/>
    </source>
</evidence>
<dbReference type="EMBL" id="VVIM01000006">
    <property type="protein sequence ID" value="KAB0797751.1"/>
    <property type="molecule type" value="Genomic_DNA"/>
</dbReference>
<dbReference type="AlphaFoldDB" id="A0A5N4AKB6"/>
<dbReference type="PROSITE" id="PS51885">
    <property type="entry name" value="NEPRILYSIN"/>
    <property type="match status" value="1"/>
</dbReference>
<dbReference type="InParanoid" id="A0A5N4AKB6"/>
<keyword evidence="4" id="KW-0645">Protease</keyword>
<dbReference type="Gene3D" id="1.10.1380.10">
    <property type="entry name" value="Neutral endopeptidase , domain2"/>
    <property type="match status" value="1"/>
</dbReference>
<dbReference type="GO" id="GO:0046872">
    <property type="term" value="F:metal ion binding"/>
    <property type="evidence" value="ECO:0007669"/>
    <property type="project" value="UniProtKB-KW"/>
</dbReference>
<dbReference type="InterPro" id="IPR008753">
    <property type="entry name" value="Peptidase_M13_N"/>
</dbReference>
<dbReference type="Pfam" id="PF05649">
    <property type="entry name" value="Peptidase_M13_N"/>
    <property type="match status" value="1"/>
</dbReference>
<dbReference type="PRINTS" id="PR00786">
    <property type="entry name" value="NEPRILYSIN"/>
</dbReference>
<dbReference type="CDD" id="cd08662">
    <property type="entry name" value="M13"/>
    <property type="match status" value="1"/>
</dbReference>
<evidence type="ECO:0000259" key="10">
    <source>
        <dbReference type="Pfam" id="PF01431"/>
    </source>
</evidence>
<evidence type="ECO:0000256" key="1">
    <source>
        <dbReference type="ARBA" id="ARBA00001947"/>
    </source>
</evidence>
<dbReference type="PANTHER" id="PTHR11733:SF224">
    <property type="entry name" value="NEPRILYSIN-2"/>
    <property type="match status" value="1"/>
</dbReference>
<keyword evidence="6" id="KW-0378">Hydrolase</keyword>
<name>A0A5N4AKB6_PHOPY</name>
<protein>
    <recommendedName>
        <fullName evidence="14">Peptidase M13 N-terminal domain-containing protein</fullName>
    </recommendedName>
</protein>
<proteinExistence type="inferred from homology"/>
<dbReference type="InterPro" id="IPR018497">
    <property type="entry name" value="Peptidase_M13_C"/>
</dbReference>
<evidence type="ECO:0000256" key="9">
    <source>
        <dbReference type="SAM" id="Phobius"/>
    </source>
</evidence>
<dbReference type="SUPFAM" id="SSF55486">
    <property type="entry name" value="Metalloproteases ('zincins'), catalytic domain"/>
    <property type="match status" value="1"/>
</dbReference>
<feature type="domain" description="Peptidase M13 N-terminal" evidence="11">
    <location>
        <begin position="94"/>
        <end position="483"/>
    </location>
</feature>
<keyword evidence="8" id="KW-0482">Metalloprotease</keyword>
<dbReference type="GO" id="GO:0016485">
    <property type="term" value="P:protein processing"/>
    <property type="evidence" value="ECO:0007669"/>
    <property type="project" value="TreeGrafter"/>
</dbReference>